<proteinExistence type="predicted"/>
<gene>
    <name evidence="1" type="ORF">Ljor_1188</name>
</gene>
<evidence type="ECO:0000313" key="1">
    <source>
        <dbReference type="EMBL" id="KTD16882.1"/>
    </source>
</evidence>
<dbReference type="Proteomes" id="UP000055035">
    <property type="component" value="Unassembled WGS sequence"/>
</dbReference>
<dbReference type="OrthoDB" id="5636353at2"/>
<reference evidence="1 2" key="1">
    <citation type="submission" date="2015-11" db="EMBL/GenBank/DDBJ databases">
        <title>Genomic analysis of 38 Legionella species identifies large and diverse effector repertoires.</title>
        <authorList>
            <person name="Burstein D."/>
            <person name="Amaro F."/>
            <person name="Zusman T."/>
            <person name="Lifshitz Z."/>
            <person name="Cohen O."/>
            <person name="Gilbert J.A."/>
            <person name="Pupko T."/>
            <person name="Shuman H.A."/>
            <person name="Segal G."/>
        </authorList>
    </citation>
    <scope>NUCLEOTIDE SEQUENCE [LARGE SCALE GENOMIC DNA]</scope>
    <source>
        <strain evidence="1 2">BL-540</strain>
    </source>
</reference>
<comment type="caution">
    <text evidence="1">The sequence shown here is derived from an EMBL/GenBank/DDBJ whole genome shotgun (WGS) entry which is preliminary data.</text>
</comment>
<name>A0A0W0V9V4_9GAMM</name>
<dbReference type="STRING" id="456.Ljor_1188"/>
<dbReference type="EMBL" id="LNYJ01000011">
    <property type="protein sequence ID" value="KTD16882.1"/>
    <property type="molecule type" value="Genomic_DNA"/>
</dbReference>
<protein>
    <submittedName>
        <fullName evidence="1">Uncharacterized protein</fullName>
    </submittedName>
</protein>
<dbReference type="RefSeq" id="WP_126320122.1">
    <property type="nucleotide sequence ID" value="NZ_CAAAIC010000012.1"/>
</dbReference>
<accession>A0A0W0V9V4</accession>
<evidence type="ECO:0000313" key="2">
    <source>
        <dbReference type="Proteomes" id="UP000055035"/>
    </source>
</evidence>
<sequence length="241" mass="28710">MSTLELLTIREINRNGMGICLRPKARLVLTATLIDEIRRIQNRVVEEYFKNPWEGNFYLIWYLDNGVNSFSKDGFDYHFIRRAFKAHREKDVENYIEKIFDILFLNYVGLALPLINCSIVNKTTAGIFREFFLLNKICFLFNKTMSQGEIRSFTVNTEFKNLIFNERIYQSNSFFYFDALRLGRMRKAIQSVKPESLSRQQIECIENEFNQTKKEFLIKVYQYVLDATTKHVSCHEQQSYF</sequence>
<organism evidence="1 2">
    <name type="scientific">Legionella jordanis</name>
    <dbReference type="NCBI Taxonomy" id="456"/>
    <lineage>
        <taxon>Bacteria</taxon>
        <taxon>Pseudomonadati</taxon>
        <taxon>Pseudomonadota</taxon>
        <taxon>Gammaproteobacteria</taxon>
        <taxon>Legionellales</taxon>
        <taxon>Legionellaceae</taxon>
        <taxon>Legionella</taxon>
    </lineage>
</organism>
<keyword evidence="2" id="KW-1185">Reference proteome</keyword>
<dbReference type="AlphaFoldDB" id="A0A0W0V9V4"/>
<dbReference type="PATRIC" id="fig|456.5.peg.1266"/>